<dbReference type="InterPro" id="IPR045886">
    <property type="entry name" value="ThiF/MoeB/HesA"/>
</dbReference>
<feature type="region of interest" description="Disordered" evidence="1">
    <location>
        <begin position="361"/>
        <end position="391"/>
    </location>
</feature>
<reference evidence="3 4" key="1">
    <citation type="submission" date="2023-05" db="EMBL/GenBank/DDBJ databases">
        <title>A 100% complete, gapless, phased diploid assembly of the Scenedesmus obliquus UTEX 3031 genome.</title>
        <authorList>
            <person name="Biondi T.C."/>
            <person name="Hanschen E.R."/>
            <person name="Kwon T."/>
            <person name="Eng W."/>
            <person name="Kruse C.P.S."/>
            <person name="Koehler S.I."/>
            <person name="Kunde Y."/>
            <person name="Gleasner C.D."/>
            <person name="You Mak K.T."/>
            <person name="Polle J."/>
            <person name="Hovde B.T."/>
            <person name="Starkenburg S.R."/>
        </authorList>
    </citation>
    <scope>NUCLEOTIDE SEQUENCE [LARGE SCALE GENOMIC DNA]</scope>
    <source>
        <strain evidence="3 4">DOE0152z</strain>
    </source>
</reference>
<dbReference type="PANTHER" id="PTHR10953">
    <property type="entry name" value="UBIQUITIN-ACTIVATING ENZYME E1"/>
    <property type="match status" value="1"/>
</dbReference>
<gene>
    <name evidence="3" type="ORF">OEZ85_007330</name>
</gene>
<dbReference type="Proteomes" id="UP001244341">
    <property type="component" value="Chromosome 4b"/>
</dbReference>
<accession>A0ABY8TXQ8</accession>
<feature type="compositionally biased region" description="Low complexity" evidence="1">
    <location>
        <begin position="368"/>
        <end position="385"/>
    </location>
</feature>
<dbReference type="EMBL" id="CP126211">
    <property type="protein sequence ID" value="WIA13782.1"/>
    <property type="molecule type" value="Genomic_DNA"/>
</dbReference>
<organism evidence="3 4">
    <name type="scientific">Tetradesmus obliquus</name>
    <name type="common">Green alga</name>
    <name type="synonym">Acutodesmus obliquus</name>
    <dbReference type="NCBI Taxonomy" id="3088"/>
    <lineage>
        <taxon>Eukaryota</taxon>
        <taxon>Viridiplantae</taxon>
        <taxon>Chlorophyta</taxon>
        <taxon>core chlorophytes</taxon>
        <taxon>Chlorophyceae</taxon>
        <taxon>CS clade</taxon>
        <taxon>Sphaeropleales</taxon>
        <taxon>Scenedesmaceae</taxon>
        <taxon>Tetradesmus</taxon>
    </lineage>
</organism>
<feature type="domain" description="THIF-type NAD/FAD binding fold" evidence="2">
    <location>
        <begin position="17"/>
        <end position="308"/>
    </location>
</feature>
<proteinExistence type="predicted"/>
<dbReference type="Gene3D" id="3.40.50.720">
    <property type="entry name" value="NAD(P)-binding Rossmann-like Domain"/>
    <property type="match status" value="1"/>
</dbReference>
<dbReference type="Pfam" id="PF00899">
    <property type="entry name" value="ThiF"/>
    <property type="match status" value="1"/>
</dbReference>
<evidence type="ECO:0000256" key="1">
    <source>
        <dbReference type="SAM" id="MobiDB-lite"/>
    </source>
</evidence>
<evidence type="ECO:0000313" key="3">
    <source>
        <dbReference type="EMBL" id="WIA13782.1"/>
    </source>
</evidence>
<dbReference type="PANTHER" id="PTHR10953:SF162">
    <property type="entry name" value="SUMO-ACTIVATING ENZYME SUBUNIT 1"/>
    <property type="match status" value="1"/>
</dbReference>
<sequence length="391" mass="39233">MSPARADELKDEEAAVYDRQLRVWGVEVQRKLTAARVLLVGFGKVAAEAPKNITLAGVGHVTLLDDTPAAQLAGHNFLVTPAAAGEHTAAQAAAATLQAMNPLVKVSAAAGPAAAAAASADDLAGQDLVIATGAMPLGQLQQLNAAARRAGASFMAGGASGPGGWFFVDLRQHSYVPKGSAGADSDKVTLQYSALAEVLAPPAAPLPATTHAMYHVLLVCAALEQQLQRPLTAADLPAAQQQLQQLAAASPQLAAAQQQLAAHLAGAAEFAPVAAVLGGIIANNVVAAVSGSGAPLNNMLFYSLLDGRAIVETQPAGDGAGGIIANGVVDAVSGSGAPLNNMLYYSLLDGRAIVETQPTGVGAGGAAQPGKAAAGSQQQQQQQQAEEVVID</sequence>
<evidence type="ECO:0000313" key="4">
    <source>
        <dbReference type="Proteomes" id="UP001244341"/>
    </source>
</evidence>
<evidence type="ECO:0000259" key="2">
    <source>
        <dbReference type="Pfam" id="PF00899"/>
    </source>
</evidence>
<protein>
    <recommendedName>
        <fullName evidence="2">THIF-type NAD/FAD binding fold domain-containing protein</fullName>
    </recommendedName>
</protein>
<name>A0ABY8TXQ8_TETOB</name>
<dbReference type="SUPFAM" id="SSF69572">
    <property type="entry name" value="Activating enzymes of the ubiquitin-like proteins"/>
    <property type="match status" value="1"/>
</dbReference>
<dbReference type="InterPro" id="IPR035985">
    <property type="entry name" value="Ubiquitin-activating_enz"/>
</dbReference>
<dbReference type="InterPro" id="IPR000594">
    <property type="entry name" value="ThiF_NAD_FAD-bd"/>
</dbReference>
<keyword evidence="4" id="KW-1185">Reference proteome</keyword>